<dbReference type="InterPro" id="IPR008207">
    <property type="entry name" value="Sig_transdc_His_kin_Hpt_dom"/>
</dbReference>
<dbReference type="InterPro" id="IPR003594">
    <property type="entry name" value="HATPase_dom"/>
</dbReference>
<evidence type="ECO:0000256" key="8">
    <source>
        <dbReference type="ARBA" id="ARBA00023012"/>
    </source>
</evidence>
<evidence type="ECO:0000259" key="14">
    <source>
        <dbReference type="PROSITE" id="PS50885"/>
    </source>
</evidence>
<keyword evidence="12" id="KW-1133">Transmembrane helix</keyword>
<dbReference type="InterPro" id="IPR051315">
    <property type="entry name" value="Bact_Chemotaxis_CheA"/>
</dbReference>
<dbReference type="CDD" id="cd00088">
    <property type="entry name" value="HPT"/>
    <property type="match status" value="1"/>
</dbReference>
<keyword evidence="12" id="KW-0472">Membrane</keyword>
<dbReference type="SUPFAM" id="SSF55874">
    <property type="entry name" value="ATPase domain of HSP90 chaperone/DNA topoisomerase II/histidine kinase"/>
    <property type="match status" value="1"/>
</dbReference>
<dbReference type="Gene3D" id="3.30.565.10">
    <property type="entry name" value="Histidine kinase-like ATPase, C-terminal domain"/>
    <property type="match status" value="1"/>
</dbReference>
<keyword evidence="6" id="KW-0808">Transferase</keyword>
<dbReference type="EC" id="2.7.13.3" evidence="3"/>
<proteinExistence type="predicted"/>
<dbReference type="Pfam" id="PF01627">
    <property type="entry name" value="Hpt"/>
    <property type="match status" value="1"/>
</dbReference>
<dbReference type="CDD" id="cd06225">
    <property type="entry name" value="HAMP"/>
    <property type="match status" value="1"/>
</dbReference>
<comment type="catalytic activity">
    <reaction evidence="1">
        <text>ATP + protein L-histidine = ADP + protein N-phospho-L-histidine.</text>
        <dbReference type="EC" id="2.7.13.3"/>
    </reaction>
</comment>
<gene>
    <name evidence="16" type="ORF">PSP31121_04051</name>
</gene>
<keyword evidence="5 10" id="KW-0597">Phosphoprotein</keyword>
<evidence type="ECO:0000313" key="17">
    <source>
        <dbReference type="Proteomes" id="UP000335538"/>
    </source>
</evidence>
<evidence type="ECO:0000259" key="15">
    <source>
        <dbReference type="PROSITE" id="PS50894"/>
    </source>
</evidence>
<evidence type="ECO:0000256" key="6">
    <source>
        <dbReference type="ARBA" id="ARBA00022679"/>
    </source>
</evidence>
<evidence type="ECO:0000313" key="16">
    <source>
        <dbReference type="EMBL" id="VVE83023.1"/>
    </source>
</evidence>
<dbReference type="EMBL" id="CABPSR010000012">
    <property type="protein sequence ID" value="VVE83023.1"/>
    <property type="molecule type" value="Genomic_DNA"/>
</dbReference>
<keyword evidence="8" id="KW-0902">Two-component regulatory system</keyword>
<dbReference type="PROSITE" id="PS50113">
    <property type="entry name" value="PAC"/>
    <property type="match status" value="1"/>
</dbReference>
<evidence type="ECO:0000256" key="3">
    <source>
        <dbReference type="ARBA" id="ARBA00012438"/>
    </source>
</evidence>
<keyword evidence="12" id="KW-0812">Transmembrane</keyword>
<comment type="subcellular location">
    <subcellularLocation>
        <location evidence="2">Membrane</location>
    </subcellularLocation>
</comment>
<dbReference type="Gene3D" id="3.30.450.20">
    <property type="entry name" value="PAS domain"/>
    <property type="match status" value="1"/>
</dbReference>
<comment type="function">
    <text evidence="9">Involved in the transmission of sensory signals from the chemoreceptors to the flagellar motors. CheA is autophosphorylated; it can transfer its phosphate group to either CheB or CheY.</text>
</comment>
<dbReference type="RefSeq" id="WP_150810531.1">
    <property type="nucleotide sequence ID" value="NZ_CABPSR010000012.1"/>
</dbReference>
<feature type="region of interest" description="Disordered" evidence="11">
    <location>
        <begin position="796"/>
        <end position="818"/>
    </location>
</feature>
<dbReference type="Pfam" id="PF00672">
    <property type="entry name" value="HAMP"/>
    <property type="match status" value="1"/>
</dbReference>
<dbReference type="InterPro" id="IPR003660">
    <property type="entry name" value="HAMP_dom"/>
</dbReference>
<dbReference type="PROSITE" id="PS50885">
    <property type="entry name" value="HAMP"/>
    <property type="match status" value="1"/>
</dbReference>
<evidence type="ECO:0000256" key="2">
    <source>
        <dbReference type="ARBA" id="ARBA00004370"/>
    </source>
</evidence>
<sequence>MTIRHRITLLVILTFVALSIIGGYAVYQTRASAQKVRQVTEGVVPSALASADLVSQVKAVQIATMTLVYAPDETVVEQALDNLKKLRGDIDQSLARQAEGAASDAQKGLVTQARESVDNYFNAINDTAKLKQAGKTEMAQAFLFAMVAQYRDELEGVVNTLRVEKNRQKDSAIATLNDTLSTTTTAIGIVTGLAIVLLTAIGALLYRQITRPLSRMQAMMSEIANSQDFTRRVPVGRMDEIGHSIVAFNGMIEKIQERSAQLKQKTADIQAMLQNMQQGILTVVDGSKVHGEYSAYLEAIFETQDIAGRGVMDLVFADSDLGADTVSQVEAAIDACIGQDAINFAFNEHLLVGEIGKRMPDGRVKQLDLTWSAITDETDTILRLMLCVRDVTELRELAAEANEQKQRLEMIGEILAVSQEKFHHFIESSTGFIRENERIIRKHSQADSAAIAELFRNMHTIKGNARTYNLQYLTNVVHETEQRYHELRAPDEARLWDQDGLMRELERVRDAVDTYAHINEMSLGRKGPGRTADEQSMVVDRAHIRASLRMLEAADPNDLHQLVAMRDAVHQTLRLLGTEGVGEALGGVLDSLPSLAGELGKPAPAVRIDDNGYRLRAPAVRILRDVFMHLLRNSMDHGLEGADERRAKGKPAAGTIDIEVGLDHNMLQVTLTDDGRGLALHRIRSIAVERGWITAETYVTDEQIAQFIFRPGFSTASSVTEVSGRGVGMDAVQDFVRREHGRIELRFTDERKGAEFRQFQTVVCLPDNLVVDGFDLNSVAADAVDLPALEDGTAQAGSNSLTAARDTSRDDLSQTGKV</sequence>
<evidence type="ECO:0000259" key="13">
    <source>
        <dbReference type="PROSITE" id="PS50113"/>
    </source>
</evidence>
<dbReference type="PANTHER" id="PTHR43395:SF1">
    <property type="entry name" value="CHEMOTAXIS PROTEIN CHEA"/>
    <property type="match status" value="1"/>
</dbReference>
<dbReference type="SUPFAM" id="SSF47226">
    <property type="entry name" value="Histidine-containing phosphotransfer domain, HPT domain"/>
    <property type="match status" value="1"/>
</dbReference>
<dbReference type="GO" id="GO:0000160">
    <property type="term" value="P:phosphorelay signal transduction system"/>
    <property type="evidence" value="ECO:0007669"/>
    <property type="project" value="UniProtKB-KW"/>
</dbReference>
<evidence type="ECO:0000256" key="4">
    <source>
        <dbReference type="ARBA" id="ARBA00021495"/>
    </source>
</evidence>
<feature type="transmembrane region" description="Helical" evidence="12">
    <location>
        <begin position="186"/>
        <end position="206"/>
    </location>
</feature>
<feature type="modified residue" description="Phosphohistidine" evidence="10">
    <location>
        <position position="459"/>
    </location>
</feature>
<dbReference type="Proteomes" id="UP000335538">
    <property type="component" value="Unassembled WGS sequence"/>
</dbReference>
<dbReference type="GO" id="GO:0004673">
    <property type="term" value="F:protein histidine kinase activity"/>
    <property type="evidence" value="ECO:0007669"/>
    <property type="project" value="UniProtKB-EC"/>
</dbReference>
<evidence type="ECO:0000256" key="11">
    <source>
        <dbReference type="SAM" id="MobiDB-lite"/>
    </source>
</evidence>
<evidence type="ECO:0000256" key="9">
    <source>
        <dbReference type="ARBA" id="ARBA00035100"/>
    </source>
</evidence>
<dbReference type="Pfam" id="PF12729">
    <property type="entry name" value="4HB_MCP_1"/>
    <property type="match status" value="1"/>
</dbReference>
<name>A0A5E5BEF4_9BURK</name>
<protein>
    <recommendedName>
        <fullName evidence="4">Chemotaxis protein CheA</fullName>
        <ecNumber evidence="3">2.7.13.3</ecNumber>
    </recommendedName>
</protein>
<feature type="domain" description="HPt" evidence="15">
    <location>
        <begin position="414"/>
        <end position="519"/>
    </location>
</feature>
<dbReference type="PROSITE" id="PS50894">
    <property type="entry name" value="HPT"/>
    <property type="match status" value="1"/>
</dbReference>
<dbReference type="Gene3D" id="1.20.120.160">
    <property type="entry name" value="HPT domain"/>
    <property type="match status" value="1"/>
</dbReference>
<feature type="domain" description="PAC" evidence="13">
    <location>
        <begin position="351"/>
        <end position="403"/>
    </location>
</feature>
<dbReference type="AlphaFoldDB" id="A0A5E5BEF4"/>
<feature type="transmembrane region" description="Helical" evidence="12">
    <location>
        <begin position="7"/>
        <end position="27"/>
    </location>
</feature>
<evidence type="ECO:0000256" key="12">
    <source>
        <dbReference type="SAM" id="Phobius"/>
    </source>
</evidence>
<dbReference type="Gene3D" id="6.10.340.10">
    <property type="match status" value="1"/>
</dbReference>
<keyword evidence="7" id="KW-0418">Kinase</keyword>
<dbReference type="InterPro" id="IPR024478">
    <property type="entry name" value="HlyB_4HB_MCP"/>
</dbReference>
<dbReference type="GO" id="GO:0016020">
    <property type="term" value="C:membrane"/>
    <property type="evidence" value="ECO:0007669"/>
    <property type="project" value="UniProtKB-SubCell"/>
</dbReference>
<organism evidence="16 17">
    <name type="scientific">Pandoraea sputorum</name>
    <dbReference type="NCBI Taxonomy" id="93222"/>
    <lineage>
        <taxon>Bacteria</taxon>
        <taxon>Pseudomonadati</taxon>
        <taxon>Pseudomonadota</taxon>
        <taxon>Betaproteobacteria</taxon>
        <taxon>Burkholderiales</taxon>
        <taxon>Burkholderiaceae</taxon>
        <taxon>Pandoraea</taxon>
    </lineage>
</organism>
<evidence type="ECO:0000256" key="5">
    <source>
        <dbReference type="ARBA" id="ARBA00022553"/>
    </source>
</evidence>
<evidence type="ECO:0000256" key="10">
    <source>
        <dbReference type="PROSITE-ProRule" id="PRU00110"/>
    </source>
</evidence>
<dbReference type="SUPFAM" id="SSF158472">
    <property type="entry name" value="HAMP domain-like"/>
    <property type="match status" value="1"/>
</dbReference>
<dbReference type="InterPro" id="IPR036890">
    <property type="entry name" value="HATPase_C_sf"/>
</dbReference>
<dbReference type="FunFam" id="3.30.565.10:FF:000016">
    <property type="entry name" value="Chemotaxis protein CheA, putative"/>
    <property type="match status" value="1"/>
</dbReference>
<dbReference type="Pfam" id="PF02518">
    <property type="entry name" value="HATPase_c"/>
    <property type="match status" value="1"/>
</dbReference>
<dbReference type="InterPro" id="IPR000700">
    <property type="entry name" value="PAS-assoc_C"/>
</dbReference>
<evidence type="ECO:0000256" key="1">
    <source>
        <dbReference type="ARBA" id="ARBA00000085"/>
    </source>
</evidence>
<feature type="domain" description="HAMP" evidence="14">
    <location>
        <begin position="207"/>
        <end position="260"/>
    </location>
</feature>
<dbReference type="SMART" id="SM00387">
    <property type="entry name" value="HATPase_c"/>
    <property type="match status" value="1"/>
</dbReference>
<evidence type="ECO:0000256" key="7">
    <source>
        <dbReference type="ARBA" id="ARBA00022777"/>
    </source>
</evidence>
<accession>A0A5E5BEF4</accession>
<dbReference type="SMART" id="SM00304">
    <property type="entry name" value="HAMP"/>
    <property type="match status" value="1"/>
</dbReference>
<dbReference type="InterPro" id="IPR036641">
    <property type="entry name" value="HPT_dom_sf"/>
</dbReference>
<reference evidence="16 17" key="1">
    <citation type="submission" date="2019-08" db="EMBL/GenBank/DDBJ databases">
        <authorList>
            <person name="Peeters C."/>
        </authorList>
    </citation>
    <scope>NUCLEOTIDE SEQUENCE [LARGE SCALE GENOMIC DNA]</scope>
    <source>
        <strain evidence="16 17">LMG 31121</strain>
    </source>
</reference>
<dbReference type="PANTHER" id="PTHR43395">
    <property type="entry name" value="SENSOR HISTIDINE KINASE CHEA"/>
    <property type="match status" value="1"/>
</dbReference>